<dbReference type="SUPFAM" id="SSF55785">
    <property type="entry name" value="PYP-like sensor domain (PAS domain)"/>
    <property type="match status" value="1"/>
</dbReference>
<evidence type="ECO:0000259" key="4">
    <source>
        <dbReference type="PROSITE" id="PS50887"/>
    </source>
</evidence>
<dbReference type="CDD" id="cd01948">
    <property type="entry name" value="EAL"/>
    <property type="match status" value="1"/>
</dbReference>
<dbReference type="InterPro" id="IPR043128">
    <property type="entry name" value="Rev_trsase/Diguanyl_cyclase"/>
</dbReference>
<dbReference type="Pfam" id="PF00990">
    <property type="entry name" value="GGDEF"/>
    <property type="match status" value="1"/>
</dbReference>
<feature type="domain" description="EAL" evidence="3">
    <location>
        <begin position="615"/>
        <end position="865"/>
    </location>
</feature>
<evidence type="ECO:0000256" key="1">
    <source>
        <dbReference type="SAM" id="Phobius"/>
    </source>
</evidence>
<dbReference type="NCBIfam" id="TIGR00254">
    <property type="entry name" value="GGDEF"/>
    <property type="match status" value="1"/>
</dbReference>
<dbReference type="PANTHER" id="PTHR44757">
    <property type="entry name" value="DIGUANYLATE CYCLASE DGCP"/>
    <property type="match status" value="1"/>
</dbReference>
<dbReference type="Proteomes" id="UP000463224">
    <property type="component" value="Unassembled WGS sequence"/>
</dbReference>
<dbReference type="Gene3D" id="3.30.450.20">
    <property type="entry name" value="PAS domain"/>
    <property type="match status" value="1"/>
</dbReference>
<dbReference type="SUPFAM" id="SSF55073">
    <property type="entry name" value="Nucleotide cyclase"/>
    <property type="match status" value="1"/>
</dbReference>
<dbReference type="InterPro" id="IPR052155">
    <property type="entry name" value="Biofilm_reg_signaling"/>
</dbReference>
<keyword evidence="1" id="KW-0472">Membrane</keyword>
<dbReference type="Pfam" id="PF00563">
    <property type="entry name" value="EAL"/>
    <property type="match status" value="1"/>
</dbReference>
<dbReference type="PANTHER" id="PTHR44757:SF2">
    <property type="entry name" value="BIOFILM ARCHITECTURE MAINTENANCE PROTEIN MBAA"/>
    <property type="match status" value="1"/>
</dbReference>
<keyword evidence="1" id="KW-0812">Transmembrane</keyword>
<dbReference type="SMART" id="SM00267">
    <property type="entry name" value="GGDEF"/>
    <property type="match status" value="1"/>
</dbReference>
<feature type="transmembrane region" description="Helical" evidence="1">
    <location>
        <begin position="192"/>
        <end position="214"/>
    </location>
</feature>
<dbReference type="Gene3D" id="3.30.70.270">
    <property type="match status" value="1"/>
</dbReference>
<dbReference type="AlphaFoldDB" id="A0A844QHM3"/>
<dbReference type="InterPro" id="IPR000014">
    <property type="entry name" value="PAS"/>
</dbReference>
<dbReference type="Gene3D" id="3.20.20.450">
    <property type="entry name" value="EAL domain"/>
    <property type="match status" value="1"/>
</dbReference>
<protein>
    <submittedName>
        <fullName evidence="5">EAL domain-containing protein</fullName>
    </submittedName>
</protein>
<dbReference type="CDD" id="cd01949">
    <property type="entry name" value="GGDEF"/>
    <property type="match status" value="1"/>
</dbReference>
<feature type="transmembrane region" description="Helical" evidence="1">
    <location>
        <begin position="234"/>
        <end position="257"/>
    </location>
</feature>
<dbReference type="InterPro" id="IPR035965">
    <property type="entry name" value="PAS-like_dom_sf"/>
</dbReference>
<sequence length="879" mass="96299">MVEPFMARLNRFARRAWPIPAIVDPTATGAVRRHLAAPPGRPTRRFCIQPLKLDRIGKAFRSFADLWSRCREGNQFGTDMGERAGMAFLRGWVGKDFTSSIMRCRSVTTEQRLLVRTDQVEAINRLRPVAILAHLLGALIVLDALARSDDAAIVPAWFGVMLAAIIFDILSGPPLAGQRPARDEVAAQYWRNIVICFLFGAVWGSLPLIFYAGADEGVRHILTVLITAYLASSAFILAALPLAVFAFSVPIAIMMVVTFVQAGVVGHTFELQLIGVYALAFPIALRQHASAFAERVIAMAQVREQTQLISLLLHDFEANSNDWHWQCDSRLNLVRASDSFAKQSGLSAGRLSRLRLDRVLTMCASPRERAGDRREEVLLHLLRGEAFRDCAVLLVIDGHERWWSITGTPTYDRDGVFAGFRGIGRDIGAQKIKEEELEYLAHHDSLTGVGNRARFNRELVRARGLAEAASRRFALVLFDLDDFKAINDTAGHSVGDTVLQTTTRRIAGFLPRDSFLARIGGDEFAAIIEIKENMDAARLREIVEKVVHEVARPVESSDGTFKVGVSAGIAVMPDDGRDPEQLMQLADIALYDAKSRGKEQVRLASNEAGAAFARRKQLELDLWKAISRGEIFVEFQPVVSARTGRPILFEALARWRHPDFGLVEPGDFVALAEQTGSIGEIGAWVLAEACGRAAMWPQAVRVAVNISPRQLEYGDLPDLVRAVLETTGLVPNRLEIEVTESAYRGGVGLVASVVAQLHELGVTVAMDDFGTGYSSLSSLREVPFDKIKIDQSLVGQGAADKRTVSVLRSIVTIGRTLGMQVTAEGVETPEQEAFLRGIGVDSLQGFYFGRPMPGDAVADLLTADTQSKNVPGSSRNSAA</sequence>
<dbReference type="SUPFAM" id="SSF141868">
    <property type="entry name" value="EAL domain-like"/>
    <property type="match status" value="1"/>
</dbReference>
<evidence type="ECO:0000259" key="2">
    <source>
        <dbReference type="PROSITE" id="PS50113"/>
    </source>
</evidence>
<feature type="transmembrane region" description="Helical" evidence="1">
    <location>
        <begin position="126"/>
        <end position="146"/>
    </location>
</feature>
<dbReference type="InterPro" id="IPR013656">
    <property type="entry name" value="PAS_4"/>
</dbReference>
<feature type="transmembrane region" description="Helical" evidence="1">
    <location>
        <begin position="152"/>
        <end position="171"/>
    </location>
</feature>
<dbReference type="PROSITE" id="PS50887">
    <property type="entry name" value="GGDEF"/>
    <property type="match status" value="1"/>
</dbReference>
<gene>
    <name evidence="5" type="ORF">GN330_09335</name>
</gene>
<dbReference type="EMBL" id="WPHG01000002">
    <property type="protein sequence ID" value="MVA97451.1"/>
    <property type="molecule type" value="Genomic_DNA"/>
</dbReference>
<accession>A0A844QHM3</accession>
<dbReference type="Pfam" id="PF08448">
    <property type="entry name" value="PAS_4"/>
    <property type="match status" value="1"/>
</dbReference>
<dbReference type="PROSITE" id="PS50883">
    <property type="entry name" value="EAL"/>
    <property type="match status" value="1"/>
</dbReference>
<keyword evidence="1" id="KW-1133">Transmembrane helix</keyword>
<comment type="caution">
    <text evidence="5">The sequence shown here is derived from an EMBL/GenBank/DDBJ whole genome shotgun (WGS) entry which is preliminary data.</text>
</comment>
<dbReference type="InterPro" id="IPR000160">
    <property type="entry name" value="GGDEF_dom"/>
</dbReference>
<dbReference type="CDD" id="cd00130">
    <property type="entry name" value="PAS"/>
    <property type="match status" value="1"/>
</dbReference>
<dbReference type="PROSITE" id="PS50113">
    <property type="entry name" value="PAC"/>
    <property type="match status" value="1"/>
</dbReference>
<evidence type="ECO:0000259" key="3">
    <source>
        <dbReference type="PROSITE" id="PS50883"/>
    </source>
</evidence>
<name>A0A844QHM3_9HYPH</name>
<organism evidence="5 6">
    <name type="scientific">Nitratireductor arenosus</name>
    <dbReference type="NCBI Taxonomy" id="2682096"/>
    <lineage>
        <taxon>Bacteria</taxon>
        <taxon>Pseudomonadati</taxon>
        <taxon>Pseudomonadota</taxon>
        <taxon>Alphaproteobacteria</taxon>
        <taxon>Hyphomicrobiales</taxon>
        <taxon>Phyllobacteriaceae</taxon>
        <taxon>Nitratireductor</taxon>
    </lineage>
</organism>
<feature type="domain" description="PAC" evidence="2">
    <location>
        <begin position="386"/>
        <end position="439"/>
    </location>
</feature>
<dbReference type="InterPro" id="IPR000700">
    <property type="entry name" value="PAS-assoc_C"/>
</dbReference>
<proteinExistence type="predicted"/>
<reference evidence="5 6" key="1">
    <citation type="submission" date="2019-12" db="EMBL/GenBank/DDBJ databases">
        <title>Nitratireductor arenosus sp. nov., Isolated from sea sand, Jeju island, South Korea.</title>
        <authorList>
            <person name="Kim W."/>
        </authorList>
    </citation>
    <scope>NUCLEOTIDE SEQUENCE [LARGE SCALE GENOMIC DNA]</scope>
    <source>
        <strain evidence="5 6">CAU 1489</strain>
    </source>
</reference>
<evidence type="ECO:0000313" key="5">
    <source>
        <dbReference type="EMBL" id="MVA97451.1"/>
    </source>
</evidence>
<dbReference type="InterPro" id="IPR001633">
    <property type="entry name" value="EAL_dom"/>
</dbReference>
<dbReference type="InterPro" id="IPR029787">
    <property type="entry name" value="Nucleotide_cyclase"/>
</dbReference>
<evidence type="ECO:0000313" key="6">
    <source>
        <dbReference type="Proteomes" id="UP000463224"/>
    </source>
</evidence>
<feature type="domain" description="GGDEF" evidence="4">
    <location>
        <begin position="471"/>
        <end position="606"/>
    </location>
</feature>
<keyword evidence="6" id="KW-1185">Reference proteome</keyword>
<dbReference type="SMART" id="SM00052">
    <property type="entry name" value="EAL"/>
    <property type="match status" value="1"/>
</dbReference>
<dbReference type="InterPro" id="IPR035919">
    <property type="entry name" value="EAL_sf"/>
</dbReference>